<dbReference type="RefSeq" id="WP_136771397.1">
    <property type="nucleotide sequence ID" value="NZ_CP156074.1"/>
</dbReference>
<evidence type="ECO:0000256" key="6">
    <source>
        <dbReference type="SAM" id="Phobius"/>
    </source>
</evidence>
<keyword evidence="9" id="KW-1185">Reference proteome</keyword>
<feature type="transmembrane region" description="Helical" evidence="6">
    <location>
        <begin position="347"/>
        <end position="370"/>
    </location>
</feature>
<keyword evidence="4 6" id="KW-1133">Transmembrane helix</keyword>
<evidence type="ECO:0000256" key="4">
    <source>
        <dbReference type="ARBA" id="ARBA00022989"/>
    </source>
</evidence>
<protein>
    <submittedName>
        <fullName evidence="8">FtsX-like permease family protein</fullName>
    </submittedName>
</protein>
<evidence type="ECO:0000256" key="3">
    <source>
        <dbReference type="ARBA" id="ARBA00022692"/>
    </source>
</evidence>
<dbReference type="EMBL" id="SUMF01000001">
    <property type="protein sequence ID" value="TJZ78882.1"/>
    <property type="molecule type" value="Genomic_DNA"/>
</dbReference>
<proteinExistence type="predicted"/>
<dbReference type="Pfam" id="PF02687">
    <property type="entry name" value="FtsX"/>
    <property type="match status" value="2"/>
</dbReference>
<feature type="transmembrane region" description="Helical" evidence="6">
    <location>
        <begin position="391"/>
        <end position="409"/>
    </location>
</feature>
<dbReference type="PANTHER" id="PTHR30287:SF1">
    <property type="entry name" value="INNER MEMBRANE PROTEIN"/>
    <property type="match status" value="1"/>
</dbReference>
<evidence type="ECO:0000313" key="8">
    <source>
        <dbReference type="EMBL" id="TJZ78882.1"/>
    </source>
</evidence>
<comment type="caution">
    <text evidence="8">The sequence shown here is derived from an EMBL/GenBank/DDBJ whole genome shotgun (WGS) entry which is preliminary data.</text>
</comment>
<feature type="transmembrane region" description="Helical" evidence="6">
    <location>
        <begin position="303"/>
        <end position="327"/>
    </location>
</feature>
<feature type="transmembrane region" description="Helical" evidence="6">
    <location>
        <begin position="461"/>
        <end position="481"/>
    </location>
</feature>
<dbReference type="InterPro" id="IPR003838">
    <property type="entry name" value="ABC3_permease_C"/>
</dbReference>
<dbReference type="PANTHER" id="PTHR30287">
    <property type="entry name" value="MEMBRANE COMPONENT OF PREDICTED ABC SUPERFAMILY METABOLITE UPTAKE TRANSPORTER"/>
    <property type="match status" value="1"/>
</dbReference>
<evidence type="ECO:0000256" key="2">
    <source>
        <dbReference type="ARBA" id="ARBA00022475"/>
    </source>
</evidence>
<sequence>MNAASMALAWRQFLRGLRAGEHRTLIAALTVTIAALTAVGLFAGRVSGLLNSEANNLLAADAVLSADQPLPPALLQAARQRGLTAAQTQTFPSMVSANGDAALSTLKAIDGPYPLRGTLTLNAGRDDYTVEAGPAPGVVWVDDRLANRLRLKVGDAVRVGRLEMKVGALIVREPDIAIDFAGLQPRLIMNAAELPQSGLIGFGSRIRYRLLVAGEPQAVAQWRAQVDRQLARGQRLEDVRESQPQVRRALERAETFLRLVTLLAATLAGTAVLLAARRYSAKQADAVALFVTLGATRAHIRGLLLAELALIFGLAALLGGVIGWATQEVLALLIRDSLPDALPLPTAWPWLAACALGLVLLAGVAGPTLMQLARTPPARVLRRELTAPARLWLSLLVTLGAAAAVFFWVAGSARLALYVAGGIVGAVAVSGLVGWLLLWLVARFAKGFAARIALRQLARRIWLSAAQLGALAVGLLGLWLLTAVERDLLSAWERRLPVDAPNVFAFNIQPDQASNFKAALVAGQVNGAVLQPMIRGRWAELNGKPVAPERYDDDRARRLAEREFNLSWGEMLREDNRLTAGRPLTDDGWSVEAGLAETLGIRLGDTLTFDVAGTRVSGKVVNLRTVEWDSFRVNFFVVGSPAMFADAPTSLITSFHLPPERRADVAQWSRTFPNVTFIDVGEVLGEVRRVLGLSASVLRLVFVFCLAAGVVVLLAALETSAPERRREAAVLRALGAHSRQIAAIQWWEGALIGATAGLVAGLAASITGWAVGRQVLELPVGFNAWLPLASLVAGLVLAGGVTLWERRRLSRESALGLLRDPS</sequence>
<dbReference type="InterPro" id="IPR038766">
    <property type="entry name" value="Membrane_comp_ABC_pdt"/>
</dbReference>
<feature type="transmembrane region" description="Helical" evidence="6">
    <location>
        <begin position="415"/>
        <end position="440"/>
    </location>
</feature>
<evidence type="ECO:0000256" key="1">
    <source>
        <dbReference type="ARBA" id="ARBA00004651"/>
    </source>
</evidence>
<feature type="transmembrane region" description="Helical" evidence="6">
    <location>
        <begin position="256"/>
        <end position="276"/>
    </location>
</feature>
<name>A0A4U0QE27_9NEIS</name>
<feature type="transmembrane region" description="Helical" evidence="6">
    <location>
        <begin position="749"/>
        <end position="772"/>
    </location>
</feature>
<gene>
    <name evidence="8" type="ORF">FAZ21_00935</name>
</gene>
<keyword evidence="3 6" id="KW-0812">Transmembrane</keyword>
<reference evidence="8 9" key="1">
    <citation type="submission" date="2019-04" db="EMBL/GenBank/DDBJ databases">
        <title>Chitiniphilus eburnea sp. nov., a novel chitinolytic bacterium isolated from aquaculture sludge.</title>
        <authorList>
            <person name="Sheng M."/>
        </authorList>
    </citation>
    <scope>NUCLEOTIDE SEQUENCE [LARGE SCALE GENOMIC DNA]</scope>
    <source>
        <strain evidence="8 9">HX-2-15</strain>
    </source>
</reference>
<keyword evidence="5 6" id="KW-0472">Membrane</keyword>
<feature type="transmembrane region" description="Helical" evidence="6">
    <location>
        <begin position="784"/>
        <end position="804"/>
    </location>
</feature>
<comment type="subcellular location">
    <subcellularLocation>
        <location evidence="1">Cell membrane</location>
        <topology evidence="1">Multi-pass membrane protein</topology>
    </subcellularLocation>
</comment>
<dbReference type="AlphaFoldDB" id="A0A4U0QE27"/>
<evidence type="ECO:0000259" key="7">
    <source>
        <dbReference type="Pfam" id="PF02687"/>
    </source>
</evidence>
<keyword evidence="2" id="KW-1003">Cell membrane</keyword>
<dbReference type="GO" id="GO:0005886">
    <property type="term" value="C:plasma membrane"/>
    <property type="evidence" value="ECO:0007669"/>
    <property type="project" value="UniProtKB-SubCell"/>
</dbReference>
<organism evidence="8 9">
    <name type="scientific">Chitiniphilus eburneus</name>
    <dbReference type="NCBI Taxonomy" id="2571148"/>
    <lineage>
        <taxon>Bacteria</taxon>
        <taxon>Pseudomonadati</taxon>
        <taxon>Pseudomonadota</taxon>
        <taxon>Betaproteobacteria</taxon>
        <taxon>Neisseriales</taxon>
        <taxon>Chitinibacteraceae</taxon>
        <taxon>Chitiniphilus</taxon>
    </lineage>
</organism>
<feature type="transmembrane region" description="Helical" evidence="6">
    <location>
        <begin position="697"/>
        <end position="717"/>
    </location>
</feature>
<feature type="domain" description="ABC3 transporter permease C-terminal" evidence="7">
    <location>
        <begin position="700"/>
        <end position="812"/>
    </location>
</feature>
<dbReference type="Proteomes" id="UP000310016">
    <property type="component" value="Unassembled WGS sequence"/>
</dbReference>
<evidence type="ECO:0000313" key="9">
    <source>
        <dbReference type="Proteomes" id="UP000310016"/>
    </source>
</evidence>
<evidence type="ECO:0000256" key="5">
    <source>
        <dbReference type="ARBA" id="ARBA00023136"/>
    </source>
</evidence>
<dbReference type="OrthoDB" id="5292592at2"/>
<feature type="domain" description="ABC3 transporter permease C-terminal" evidence="7">
    <location>
        <begin position="260"/>
        <end position="366"/>
    </location>
</feature>
<accession>A0A4U0QE27</accession>